<reference evidence="1" key="1">
    <citation type="submission" date="2020-05" db="EMBL/GenBank/DDBJ databases">
        <title>WGS assembly of Panicum virgatum.</title>
        <authorList>
            <person name="Lovell J.T."/>
            <person name="Jenkins J."/>
            <person name="Shu S."/>
            <person name="Juenger T.E."/>
            <person name="Schmutz J."/>
        </authorList>
    </citation>
    <scope>NUCLEOTIDE SEQUENCE</scope>
    <source>
        <strain evidence="1">AP13</strain>
    </source>
</reference>
<accession>A0A8T0T7Q4</accession>
<sequence>MTPIWKDIYDLLPSFRKETKVLLGNGLMTAFWVDLWFGPDTLADMFPALFSHTLRPNASVARVFSITTLQLSLRPRLTAAAAQELMELSALMAKCRMIPSLLLSGEATLFRSASSSSGCCTGIEEDCFHLFIACPRNRSFWAFIGIDVTSLPASLGTDQLWTESLLLENNPRVCSTVLTCVLWNIWKCRNAKIFRHEDETNLTISRRCSEDLSLWSNRCSSPVDRLKLETWSGFFPVYM</sequence>
<evidence type="ECO:0000313" key="2">
    <source>
        <dbReference type="Proteomes" id="UP000823388"/>
    </source>
</evidence>
<dbReference type="Proteomes" id="UP000823388">
    <property type="component" value="Chromosome 4N"/>
</dbReference>
<organism evidence="1 2">
    <name type="scientific">Panicum virgatum</name>
    <name type="common">Blackwell switchgrass</name>
    <dbReference type="NCBI Taxonomy" id="38727"/>
    <lineage>
        <taxon>Eukaryota</taxon>
        <taxon>Viridiplantae</taxon>
        <taxon>Streptophyta</taxon>
        <taxon>Embryophyta</taxon>
        <taxon>Tracheophyta</taxon>
        <taxon>Spermatophyta</taxon>
        <taxon>Magnoliopsida</taxon>
        <taxon>Liliopsida</taxon>
        <taxon>Poales</taxon>
        <taxon>Poaceae</taxon>
        <taxon>PACMAD clade</taxon>
        <taxon>Panicoideae</taxon>
        <taxon>Panicodae</taxon>
        <taxon>Paniceae</taxon>
        <taxon>Panicinae</taxon>
        <taxon>Panicum</taxon>
        <taxon>Panicum sect. Hiantes</taxon>
    </lineage>
</organism>
<protein>
    <recommendedName>
        <fullName evidence="3">Reverse transcriptase zinc-binding domain-containing protein</fullName>
    </recommendedName>
</protein>
<name>A0A8T0T7Q4_PANVG</name>
<evidence type="ECO:0000313" key="1">
    <source>
        <dbReference type="EMBL" id="KAG2607040.1"/>
    </source>
</evidence>
<evidence type="ECO:0008006" key="3">
    <source>
        <dbReference type="Google" id="ProtNLM"/>
    </source>
</evidence>
<dbReference type="EMBL" id="CM029044">
    <property type="protein sequence ID" value="KAG2607040.1"/>
    <property type="molecule type" value="Genomic_DNA"/>
</dbReference>
<dbReference type="AlphaFoldDB" id="A0A8T0T7Q4"/>
<comment type="caution">
    <text evidence="1">The sequence shown here is derived from an EMBL/GenBank/DDBJ whole genome shotgun (WGS) entry which is preliminary data.</text>
</comment>
<gene>
    <name evidence="1" type="ORF">PVAP13_4NG189933</name>
</gene>
<keyword evidence="2" id="KW-1185">Reference proteome</keyword>
<proteinExistence type="predicted"/>